<sequence>MLLKEEGHEETNKKFSLVPPFEKKNVYPRSLQNFIANIFFLFEGVMQYTYDGTLRAAMNRANSFYSKMHDTSGQFDEIIRQ</sequence>
<accession>A0ABD6EYB2</accession>
<dbReference type="EMBL" id="JBGFUD010008426">
    <property type="protein sequence ID" value="MFH4982063.1"/>
    <property type="molecule type" value="Genomic_DNA"/>
</dbReference>
<name>A0ABD6EYB2_9BILA</name>
<gene>
    <name evidence="1" type="ORF">AB6A40_008772</name>
</gene>
<protein>
    <submittedName>
        <fullName evidence="1">Uncharacterized protein</fullName>
    </submittedName>
</protein>
<keyword evidence="2" id="KW-1185">Reference proteome</keyword>
<evidence type="ECO:0000313" key="1">
    <source>
        <dbReference type="EMBL" id="MFH4982063.1"/>
    </source>
</evidence>
<evidence type="ECO:0000313" key="2">
    <source>
        <dbReference type="Proteomes" id="UP001608902"/>
    </source>
</evidence>
<reference evidence="1 2" key="1">
    <citation type="submission" date="2024-08" db="EMBL/GenBank/DDBJ databases">
        <title>Gnathostoma spinigerum genome.</title>
        <authorList>
            <person name="Gonzalez-Bertolin B."/>
            <person name="Monzon S."/>
            <person name="Zaballos A."/>
            <person name="Jimenez P."/>
            <person name="Dekumyoy P."/>
            <person name="Varona S."/>
            <person name="Cuesta I."/>
            <person name="Sumanam S."/>
            <person name="Adisakwattana P."/>
            <person name="Gasser R.B."/>
            <person name="Hernandez-Gonzalez A."/>
            <person name="Young N.D."/>
            <person name="Perteguer M.J."/>
        </authorList>
    </citation>
    <scope>NUCLEOTIDE SEQUENCE [LARGE SCALE GENOMIC DNA]</scope>
    <source>
        <strain evidence="1">AL3</strain>
        <tissue evidence="1">Liver</tissue>
    </source>
</reference>
<dbReference type="AlphaFoldDB" id="A0ABD6EYB2"/>
<dbReference type="Proteomes" id="UP001608902">
    <property type="component" value="Unassembled WGS sequence"/>
</dbReference>
<comment type="caution">
    <text evidence="1">The sequence shown here is derived from an EMBL/GenBank/DDBJ whole genome shotgun (WGS) entry which is preliminary data.</text>
</comment>
<organism evidence="1 2">
    <name type="scientific">Gnathostoma spinigerum</name>
    <dbReference type="NCBI Taxonomy" id="75299"/>
    <lineage>
        <taxon>Eukaryota</taxon>
        <taxon>Metazoa</taxon>
        <taxon>Ecdysozoa</taxon>
        <taxon>Nematoda</taxon>
        <taxon>Chromadorea</taxon>
        <taxon>Rhabditida</taxon>
        <taxon>Spirurina</taxon>
        <taxon>Gnathostomatomorpha</taxon>
        <taxon>Gnathostomatoidea</taxon>
        <taxon>Gnathostomatidae</taxon>
        <taxon>Gnathostoma</taxon>
    </lineage>
</organism>
<proteinExistence type="predicted"/>